<reference evidence="3 4" key="1">
    <citation type="journal article" date="2016" name="Nat. Commun.">
        <title>Thousands of microbial genomes shed light on interconnected biogeochemical processes in an aquifer system.</title>
        <authorList>
            <person name="Anantharaman K."/>
            <person name="Brown C.T."/>
            <person name="Hug L.A."/>
            <person name="Sharon I."/>
            <person name="Castelle C.J."/>
            <person name="Probst A.J."/>
            <person name="Thomas B.C."/>
            <person name="Singh A."/>
            <person name="Wilkins M.J."/>
            <person name="Karaoz U."/>
            <person name="Brodie E.L."/>
            <person name="Williams K.H."/>
            <person name="Hubbard S.S."/>
            <person name="Banfield J.F."/>
        </authorList>
    </citation>
    <scope>NUCLEOTIDE SEQUENCE [LARGE SCALE GENOMIC DNA]</scope>
</reference>
<keyword evidence="1" id="KW-0812">Transmembrane</keyword>
<dbReference type="InterPro" id="IPR035940">
    <property type="entry name" value="CAP_sf"/>
</dbReference>
<evidence type="ECO:0000313" key="3">
    <source>
        <dbReference type="EMBL" id="OGM91062.1"/>
    </source>
</evidence>
<evidence type="ECO:0000313" key="4">
    <source>
        <dbReference type="Proteomes" id="UP000178946"/>
    </source>
</evidence>
<proteinExistence type="predicted"/>
<dbReference type="PANTHER" id="PTHR31157:SF1">
    <property type="entry name" value="SCP DOMAIN-CONTAINING PROTEIN"/>
    <property type="match status" value="1"/>
</dbReference>
<organism evidence="3 4">
    <name type="scientific">Candidatus Wolfebacteria bacterium RIFCSPLOWO2_01_FULL_45_19</name>
    <dbReference type="NCBI Taxonomy" id="1802557"/>
    <lineage>
        <taxon>Bacteria</taxon>
        <taxon>Candidatus Wolfeibacteriota</taxon>
    </lineage>
</organism>
<dbReference type="Gene3D" id="3.40.33.10">
    <property type="entry name" value="CAP"/>
    <property type="match status" value="1"/>
</dbReference>
<feature type="domain" description="SCP" evidence="2">
    <location>
        <begin position="66"/>
        <end position="180"/>
    </location>
</feature>
<dbReference type="Proteomes" id="UP000178946">
    <property type="component" value="Unassembled WGS sequence"/>
</dbReference>
<feature type="transmembrane region" description="Helical" evidence="1">
    <location>
        <begin position="288"/>
        <end position="308"/>
    </location>
</feature>
<feature type="transmembrane region" description="Helical" evidence="1">
    <location>
        <begin position="20"/>
        <end position="43"/>
    </location>
</feature>
<keyword evidence="1" id="KW-1133">Transmembrane helix</keyword>
<dbReference type="AlphaFoldDB" id="A0A1F8DRK6"/>
<sequence length="333" mass="35722">MEYVKNFFFPTDGNEMSPYGLSYRASALYFIFALSLTVVPVYMRVSELATLANSDLTSFTSRSVIDLANSARFAYGLAPLEENSKLASAAEQKIEDMFANQYFAHFSPQGKSPWDFFRASGYYYYAAGENLAIDFATAESAHVALMNSSAHRENILNTLYDEIGVAVKYGTFNGRPSIIVAQYFGKKRAVAAVQSEVPPVAESVEPAEPAEPEGILVSVTANNENRVAAAIDEPEVLPENVPVSSAESNGNGVLAVITADSSAKAAALFAMLLLLLSVLFLITRTGTMPFAIGARALVLLIMFAYVAFTGVGETRAAKVTPDSAFTVSNSVGN</sequence>
<feature type="transmembrane region" description="Helical" evidence="1">
    <location>
        <begin position="265"/>
        <end position="282"/>
    </location>
</feature>
<dbReference type="Pfam" id="PF00188">
    <property type="entry name" value="CAP"/>
    <property type="match status" value="1"/>
</dbReference>
<dbReference type="STRING" id="1802557.A3A20_00500"/>
<dbReference type="PANTHER" id="PTHR31157">
    <property type="entry name" value="SCP DOMAIN-CONTAINING PROTEIN"/>
    <property type="match status" value="1"/>
</dbReference>
<accession>A0A1F8DRK6</accession>
<dbReference type="InterPro" id="IPR014044">
    <property type="entry name" value="CAP_dom"/>
</dbReference>
<dbReference type="SUPFAM" id="SSF55797">
    <property type="entry name" value="PR-1-like"/>
    <property type="match status" value="1"/>
</dbReference>
<comment type="caution">
    <text evidence="3">The sequence shown here is derived from an EMBL/GenBank/DDBJ whole genome shotgun (WGS) entry which is preliminary data.</text>
</comment>
<dbReference type="CDD" id="cd05379">
    <property type="entry name" value="CAP_bacterial"/>
    <property type="match status" value="1"/>
</dbReference>
<protein>
    <recommendedName>
        <fullName evidence="2">SCP domain-containing protein</fullName>
    </recommendedName>
</protein>
<gene>
    <name evidence="3" type="ORF">A3A20_00500</name>
</gene>
<keyword evidence="1" id="KW-0472">Membrane</keyword>
<name>A0A1F8DRK6_9BACT</name>
<evidence type="ECO:0000259" key="2">
    <source>
        <dbReference type="Pfam" id="PF00188"/>
    </source>
</evidence>
<evidence type="ECO:0000256" key="1">
    <source>
        <dbReference type="SAM" id="Phobius"/>
    </source>
</evidence>
<dbReference type="EMBL" id="MGIR01000004">
    <property type="protein sequence ID" value="OGM91062.1"/>
    <property type="molecule type" value="Genomic_DNA"/>
</dbReference>